<name>A0A0E9W6B2_ANGAN</name>
<dbReference type="EMBL" id="GBXM01022668">
    <property type="protein sequence ID" value="JAH85909.1"/>
    <property type="molecule type" value="Transcribed_RNA"/>
</dbReference>
<reference evidence="1" key="2">
    <citation type="journal article" date="2015" name="Fish Shellfish Immunol.">
        <title>Early steps in the European eel (Anguilla anguilla)-Vibrio vulnificus interaction in the gills: Role of the RtxA13 toxin.</title>
        <authorList>
            <person name="Callol A."/>
            <person name="Pajuelo D."/>
            <person name="Ebbesson L."/>
            <person name="Teles M."/>
            <person name="MacKenzie S."/>
            <person name="Amaro C."/>
        </authorList>
    </citation>
    <scope>NUCLEOTIDE SEQUENCE</scope>
</reference>
<protein>
    <submittedName>
        <fullName evidence="1">Uncharacterized protein</fullName>
    </submittedName>
</protein>
<dbReference type="AlphaFoldDB" id="A0A0E9W6B2"/>
<proteinExistence type="predicted"/>
<organism evidence="1">
    <name type="scientific">Anguilla anguilla</name>
    <name type="common">European freshwater eel</name>
    <name type="synonym">Muraena anguilla</name>
    <dbReference type="NCBI Taxonomy" id="7936"/>
    <lineage>
        <taxon>Eukaryota</taxon>
        <taxon>Metazoa</taxon>
        <taxon>Chordata</taxon>
        <taxon>Craniata</taxon>
        <taxon>Vertebrata</taxon>
        <taxon>Euteleostomi</taxon>
        <taxon>Actinopterygii</taxon>
        <taxon>Neopterygii</taxon>
        <taxon>Teleostei</taxon>
        <taxon>Anguilliformes</taxon>
        <taxon>Anguillidae</taxon>
        <taxon>Anguilla</taxon>
    </lineage>
</organism>
<evidence type="ECO:0000313" key="1">
    <source>
        <dbReference type="EMBL" id="JAH85909.1"/>
    </source>
</evidence>
<accession>A0A0E9W6B2</accession>
<reference evidence="1" key="1">
    <citation type="submission" date="2014-11" db="EMBL/GenBank/DDBJ databases">
        <authorList>
            <person name="Amaro Gonzalez C."/>
        </authorList>
    </citation>
    <scope>NUCLEOTIDE SEQUENCE</scope>
</reference>
<sequence length="54" mass="6120">MGRGSEGFSGCTLSLRKMPRVKADYELLQSTKNAWDMLFLQYHTAQSCHLIVLS</sequence>